<keyword evidence="2" id="KW-1185">Reference proteome</keyword>
<name>A0A6B0QQI6_9CETA</name>
<dbReference type="EMBL" id="VBQZ03000002">
    <property type="protein sequence ID" value="MXQ79825.1"/>
    <property type="molecule type" value="Genomic_DNA"/>
</dbReference>
<reference evidence="1" key="1">
    <citation type="submission" date="2019-10" db="EMBL/GenBank/DDBJ databases">
        <title>The sequence and de novo assembly of the wild yak genome.</title>
        <authorList>
            <person name="Liu Y."/>
        </authorList>
    </citation>
    <scope>NUCLEOTIDE SEQUENCE [LARGE SCALE GENOMIC DNA]</scope>
    <source>
        <strain evidence="1">WY2019</strain>
    </source>
</reference>
<dbReference type="AlphaFoldDB" id="A0A6B0QQI6"/>
<sequence length="108" mass="11879">MDALAENCFQKSSLIQDLNSGGVFLHLRGGEKRNVVTNEAACGVITVFSDVKVCKSSSPEDVKQHKKKVLFCLSEDTNLMLEEGGSCWWVKTSDDATPLLSRGCHTRM</sequence>
<dbReference type="Proteomes" id="UP000322234">
    <property type="component" value="Unassembled WGS sequence"/>
</dbReference>
<proteinExistence type="predicted"/>
<evidence type="ECO:0000313" key="1">
    <source>
        <dbReference type="EMBL" id="MXQ79825.1"/>
    </source>
</evidence>
<protein>
    <submittedName>
        <fullName evidence="1">Uncharacterized protein</fullName>
    </submittedName>
</protein>
<accession>A0A6B0QQI6</accession>
<organism evidence="1 2">
    <name type="scientific">Bos mutus</name>
    <name type="common">wild yak</name>
    <dbReference type="NCBI Taxonomy" id="72004"/>
    <lineage>
        <taxon>Eukaryota</taxon>
        <taxon>Metazoa</taxon>
        <taxon>Chordata</taxon>
        <taxon>Craniata</taxon>
        <taxon>Vertebrata</taxon>
        <taxon>Euteleostomi</taxon>
        <taxon>Mammalia</taxon>
        <taxon>Eutheria</taxon>
        <taxon>Laurasiatheria</taxon>
        <taxon>Artiodactyla</taxon>
        <taxon>Ruminantia</taxon>
        <taxon>Pecora</taxon>
        <taxon>Bovidae</taxon>
        <taxon>Bovinae</taxon>
        <taxon>Bos</taxon>
    </lineage>
</organism>
<comment type="caution">
    <text evidence="1">The sequence shown here is derived from an EMBL/GenBank/DDBJ whole genome shotgun (WGS) entry which is preliminary data.</text>
</comment>
<gene>
    <name evidence="1" type="ORF">E5288_WYG007186</name>
</gene>
<evidence type="ECO:0000313" key="2">
    <source>
        <dbReference type="Proteomes" id="UP000322234"/>
    </source>
</evidence>